<gene>
    <name evidence="13" type="ORF">CCAP1982_LOCUS10959</name>
</gene>
<comment type="catalytic activity">
    <reaction evidence="11">
        <text>adenosine(37) in tRNA(Ala) + H2O + H(+) = inosine(37) in tRNA(Ala) + NH4(+)</text>
        <dbReference type="Rhea" id="RHEA:50968"/>
        <dbReference type="Rhea" id="RHEA-COMP:12855"/>
        <dbReference type="Rhea" id="RHEA-COMP:12856"/>
        <dbReference type="ChEBI" id="CHEBI:15377"/>
        <dbReference type="ChEBI" id="CHEBI:15378"/>
        <dbReference type="ChEBI" id="CHEBI:28938"/>
        <dbReference type="ChEBI" id="CHEBI:74411"/>
        <dbReference type="ChEBI" id="CHEBI:82852"/>
        <dbReference type="EC" id="3.5.4.34"/>
    </reaction>
</comment>
<comment type="similarity">
    <text evidence="7">Belongs to the ADAT1 family.</text>
</comment>
<evidence type="ECO:0000256" key="7">
    <source>
        <dbReference type="ARBA" id="ARBA00038326"/>
    </source>
</evidence>
<name>A0A811UU30_CERCA</name>
<keyword evidence="14" id="KW-1185">Reference proteome</keyword>
<dbReference type="PROSITE" id="PS50141">
    <property type="entry name" value="A_DEAMIN_EDITASE"/>
    <property type="match status" value="1"/>
</dbReference>
<dbReference type="SMART" id="SM00552">
    <property type="entry name" value="ADEAMc"/>
    <property type="match status" value="1"/>
</dbReference>
<dbReference type="PANTHER" id="PTHR46516:SF1">
    <property type="entry name" value="TRNA-SPECIFIC ADENOSINE DEAMINASE 1"/>
    <property type="match status" value="1"/>
</dbReference>
<evidence type="ECO:0000256" key="8">
    <source>
        <dbReference type="ARBA" id="ARBA00038940"/>
    </source>
</evidence>
<dbReference type="Proteomes" id="UP000606786">
    <property type="component" value="Unassembled WGS sequence"/>
</dbReference>
<dbReference type="InterPro" id="IPR002466">
    <property type="entry name" value="A_deamin"/>
</dbReference>
<dbReference type="OrthoDB" id="416253at2759"/>
<comment type="cofactor">
    <cofactor evidence="5">
        <name>1D-myo-inositol hexakisphosphate</name>
        <dbReference type="ChEBI" id="CHEBI:58130"/>
    </cofactor>
</comment>
<evidence type="ECO:0000256" key="5">
    <source>
        <dbReference type="ARBA" id="ARBA00037026"/>
    </source>
</evidence>
<evidence type="ECO:0000256" key="10">
    <source>
        <dbReference type="ARBA" id="ARBA00041760"/>
    </source>
</evidence>
<keyword evidence="3" id="KW-0378">Hydrolase</keyword>
<dbReference type="AlphaFoldDB" id="A0A811UU30"/>
<sequence>MSQQTGQTAVLFFLTNIIFYFKTKRLIPTFDTMHRPTAERLATLAFQQFRQLPKTGKPNTNEWTILSAILLFDAKQICTKVVAIGCGTKCIGKSKLCSHGLILNDSHAEILARRAFLRYIYYNLKQALKSSSVNDTSIFQWDPQNAVFRLRQNLSFHFVSTQTPCGDACIQQQDQECLEGPTAPKNCKLETDNTKKDTPGLDNVGNVLEHSPTDAAVYTGAKLIGLDEKQDPMQQKIGAVRTKPGRGDRTLSMSCSDKMARWNLLGVQGSLLDALLAAPIYLETLNFCGNSNNAESIRRAIYERFNDSIFTSTKYEVQKPTINFSDNMLFDYAESTDRLNPSPTGLSWCSIPEELKPYEISVNGKRLGVTKKKLDTPHASLKISKYHLMHEFVEVLRLESKLLEKYNIDESELHNLQYKQCKQIAKEYQAAWSAAKQNYFQQWTQKPEHLLGFTLQMKQD</sequence>
<dbReference type="GO" id="GO:0008033">
    <property type="term" value="P:tRNA processing"/>
    <property type="evidence" value="ECO:0007669"/>
    <property type="project" value="UniProtKB-KW"/>
</dbReference>
<evidence type="ECO:0000256" key="6">
    <source>
        <dbReference type="ARBA" id="ARBA00037784"/>
    </source>
</evidence>
<evidence type="ECO:0000256" key="1">
    <source>
        <dbReference type="ARBA" id="ARBA00022694"/>
    </source>
</evidence>
<keyword evidence="1" id="KW-0819">tRNA processing</keyword>
<accession>A0A811UU30</accession>
<dbReference type="PANTHER" id="PTHR46516">
    <property type="entry name" value="TRNA-SPECIFIC ADENOSINE DEAMINASE 1"/>
    <property type="match status" value="1"/>
</dbReference>
<evidence type="ECO:0000256" key="2">
    <source>
        <dbReference type="ARBA" id="ARBA00022723"/>
    </source>
</evidence>
<evidence type="ECO:0000256" key="11">
    <source>
        <dbReference type="ARBA" id="ARBA00047635"/>
    </source>
</evidence>
<evidence type="ECO:0000256" key="4">
    <source>
        <dbReference type="ARBA" id="ARBA00022833"/>
    </source>
</evidence>
<evidence type="ECO:0000313" key="13">
    <source>
        <dbReference type="EMBL" id="CAD7002470.1"/>
    </source>
</evidence>
<protein>
    <recommendedName>
        <fullName evidence="9">tRNA-specific adenosine deaminase 1</fullName>
        <ecNumber evidence="8">3.5.4.34</ecNumber>
    </recommendedName>
    <alternativeName>
        <fullName evidence="10">tRNA-specific adenosine-37 deaminase</fullName>
    </alternativeName>
</protein>
<comment type="function">
    <text evidence="6">Specifically deaminates adenosine-37 to inosine in tRNA-Ala.</text>
</comment>
<evidence type="ECO:0000256" key="3">
    <source>
        <dbReference type="ARBA" id="ARBA00022801"/>
    </source>
</evidence>
<proteinExistence type="inferred from homology"/>
<keyword evidence="2" id="KW-0479">Metal-binding</keyword>
<dbReference type="GO" id="GO:0003723">
    <property type="term" value="F:RNA binding"/>
    <property type="evidence" value="ECO:0007669"/>
    <property type="project" value="InterPro"/>
</dbReference>
<keyword evidence="4" id="KW-0862">Zinc</keyword>
<dbReference type="Pfam" id="PF02137">
    <property type="entry name" value="A_deamin"/>
    <property type="match status" value="1"/>
</dbReference>
<organism evidence="13 14">
    <name type="scientific">Ceratitis capitata</name>
    <name type="common">Mediterranean fruit fly</name>
    <name type="synonym">Tephritis capitata</name>
    <dbReference type="NCBI Taxonomy" id="7213"/>
    <lineage>
        <taxon>Eukaryota</taxon>
        <taxon>Metazoa</taxon>
        <taxon>Ecdysozoa</taxon>
        <taxon>Arthropoda</taxon>
        <taxon>Hexapoda</taxon>
        <taxon>Insecta</taxon>
        <taxon>Pterygota</taxon>
        <taxon>Neoptera</taxon>
        <taxon>Endopterygota</taxon>
        <taxon>Diptera</taxon>
        <taxon>Brachycera</taxon>
        <taxon>Muscomorpha</taxon>
        <taxon>Tephritoidea</taxon>
        <taxon>Tephritidae</taxon>
        <taxon>Ceratitis</taxon>
        <taxon>Ceratitis</taxon>
    </lineage>
</organism>
<comment type="caution">
    <text evidence="13">The sequence shown here is derived from an EMBL/GenBank/DDBJ whole genome shotgun (WGS) entry which is preliminary data.</text>
</comment>
<evidence type="ECO:0000259" key="12">
    <source>
        <dbReference type="PROSITE" id="PS50141"/>
    </source>
</evidence>
<dbReference type="EC" id="3.5.4.34" evidence="8"/>
<evidence type="ECO:0000256" key="9">
    <source>
        <dbReference type="ARBA" id="ARBA00040502"/>
    </source>
</evidence>
<dbReference type="EMBL" id="CAJHJT010000034">
    <property type="protein sequence ID" value="CAD7002470.1"/>
    <property type="molecule type" value="Genomic_DNA"/>
</dbReference>
<dbReference type="GO" id="GO:0046872">
    <property type="term" value="F:metal ion binding"/>
    <property type="evidence" value="ECO:0007669"/>
    <property type="project" value="UniProtKB-KW"/>
</dbReference>
<dbReference type="GO" id="GO:0043829">
    <property type="term" value="F:tRNA-specific adenosine-37 deaminase activity"/>
    <property type="evidence" value="ECO:0007669"/>
    <property type="project" value="UniProtKB-EC"/>
</dbReference>
<reference evidence="13" key="1">
    <citation type="submission" date="2020-11" db="EMBL/GenBank/DDBJ databases">
        <authorList>
            <person name="Whitehead M."/>
        </authorList>
    </citation>
    <scope>NUCLEOTIDE SEQUENCE</scope>
    <source>
        <strain evidence="13">EGII</strain>
    </source>
</reference>
<feature type="domain" description="A to I editase" evidence="12">
    <location>
        <begin position="83"/>
        <end position="453"/>
    </location>
</feature>
<evidence type="ECO:0000313" key="14">
    <source>
        <dbReference type="Proteomes" id="UP000606786"/>
    </source>
</evidence>